<proteinExistence type="predicted"/>
<evidence type="ECO:0000313" key="1">
    <source>
        <dbReference type="EMBL" id="MTJ43461.1"/>
    </source>
</evidence>
<name>A0ACC7S627_DOLFA</name>
<accession>A0ACC7S627</accession>
<gene>
    <name evidence="1" type="ORF">FJR39_09720</name>
</gene>
<reference evidence="2" key="1">
    <citation type="journal article" date="2020" name="Toxins">
        <title>Phylogenomic Analysis of Secondary Metabolism in the Toxic Cyanobacterial Genera Anabaena, Dolichospermum and Aphanizomenon.</title>
        <authorList>
            <person name="Oesterholm J."/>
            <person name="Popin R.V."/>
            <person name="Fewer D.P."/>
            <person name="Sivonen K."/>
        </authorList>
    </citation>
    <scope>NUCLEOTIDE SEQUENCE [LARGE SCALE GENOMIC DNA]</scope>
    <source>
        <strain evidence="2">UHCC 0037</strain>
    </source>
</reference>
<dbReference type="EMBL" id="VILF01000002">
    <property type="protein sequence ID" value="MTJ43461.1"/>
    <property type="molecule type" value="Genomic_DNA"/>
</dbReference>
<comment type="caution">
    <text evidence="1">The sequence shown here is derived from an EMBL/GenBank/DDBJ whole genome shotgun (WGS) entry which is preliminary data.</text>
</comment>
<organism evidence="1 2">
    <name type="scientific">Dolichospermum flos-aquae UHCC 0037</name>
    <dbReference type="NCBI Taxonomy" id="2590026"/>
    <lineage>
        <taxon>Bacteria</taxon>
        <taxon>Bacillati</taxon>
        <taxon>Cyanobacteriota</taxon>
        <taxon>Cyanophyceae</taxon>
        <taxon>Nostocales</taxon>
        <taxon>Aphanizomenonaceae</taxon>
        <taxon>Dolichospermum</taxon>
    </lineage>
</organism>
<keyword evidence="2" id="KW-1185">Reference proteome</keyword>
<evidence type="ECO:0000313" key="2">
    <source>
        <dbReference type="Proteomes" id="UP001517388"/>
    </source>
</evidence>
<dbReference type="Proteomes" id="UP001517388">
    <property type="component" value="Unassembled WGS sequence"/>
</dbReference>
<sequence length="511" mass="58763">MADFTTLTKAKNRLVEALVTLPEETILLSGGDSSSSFTQTNLAEVVKQDVERLEDFWQFLESYRNLKIIALVGMLNTGKSAIGNLLLHRGESDVFQEACIRETSQAQKAKIDEETMVVDLPGLGSVLCEEDDAIVKNIIRRANLLLLVLDISYPIPRHLYDFLKSSEVIKNGSLQKIVIVINKIDCLSDLPEKVQQKQIQSYINFLKHGNQKMEFEGIAQLFDYEILIVPFSVMEARRSSNIDRELQLRRVIDNSLNDNANTAINRAEYDLLEVASKYLVVIASYAVMQKKIQDLDSRMTSTIKVVSQQIAESFNREVTRFSERCVSIRESCFREMNGCTTDSGERFWKGDNFQWKKEKLSKCRDRHQEQIVSEFNNLSSNLRSNISIIARSFFGNVSISTPDSDAITSALKNSIYEIWDAFDDYWFLDKEKYTFDRSVEQSNEYLSQAASHLSNWLSEFDDAISRSLRSRIEDISLYKEFVYYKSHADSLESFCEKFISIDYFEQAFLRS</sequence>
<protein>
    <submittedName>
        <fullName evidence="1">Uncharacterized protein</fullName>
    </submittedName>
</protein>